<dbReference type="InterPro" id="IPR047112">
    <property type="entry name" value="RecG/Mfd"/>
</dbReference>
<dbReference type="OrthoDB" id="9804325at2"/>
<dbReference type="GO" id="GO:0005524">
    <property type="term" value="F:ATP binding"/>
    <property type="evidence" value="ECO:0007669"/>
    <property type="project" value="UniProtKB-UniRule"/>
</dbReference>
<dbReference type="Gene3D" id="3.40.50.300">
    <property type="entry name" value="P-loop containing nucleotide triphosphate hydrolases"/>
    <property type="match status" value="2"/>
</dbReference>
<dbReference type="PROSITE" id="PS51192">
    <property type="entry name" value="HELICASE_ATP_BIND_1"/>
    <property type="match status" value="1"/>
</dbReference>
<dbReference type="GO" id="GO:0006355">
    <property type="term" value="P:regulation of DNA-templated transcription"/>
    <property type="evidence" value="ECO:0007669"/>
    <property type="project" value="UniProtKB-UniRule"/>
</dbReference>
<dbReference type="PANTHER" id="PTHR47964">
    <property type="entry name" value="ATP-DEPENDENT DNA HELICASE HOMOLOG RECG, CHLOROPLASTIC"/>
    <property type="match status" value="1"/>
</dbReference>
<evidence type="ECO:0000256" key="10">
    <source>
        <dbReference type="ARBA" id="ARBA00061104"/>
    </source>
</evidence>
<dbReference type="Proteomes" id="UP000198833">
    <property type="component" value="Unassembled WGS sequence"/>
</dbReference>
<dbReference type="STRING" id="89093.SAMN04488558_10592"/>
<dbReference type="GO" id="GO:0003678">
    <property type="term" value="F:DNA helicase activity"/>
    <property type="evidence" value="ECO:0007669"/>
    <property type="project" value="TreeGrafter"/>
</dbReference>
<dbReference type="SUPFAM" id="SSF143517">
    <property type="entry name" value="TRCF domain-like"/>
    <property type="match status" value="1"/>
</dbReference>
<comment type="similarity">
    <text evidence="10 13">In the N-terminal section; belongs to the UvrB family.</text>
</comment>
<keyword evidence="7 13" id="KW-0067">ATP-binding</keyword>
<dbReference type="PROSITE" id="PS51194">
    <property type="entry name" value="HELICASE_CTER"/>
    <property type="match status" value="1"/>
</dbReference>
<keyword evidence="8 13" id="KW-0238">DNA-binding</keyword>
<reference evidence="16 17" key="1">
    <citation type="submission" date="2016-10" db="EMBL/GenBank/DDBJ databases">
        <authorList>
            <person name="de Groot N.N."/>
        </authorList>
    </citation>
    <scope>NUCLEOTIDE SEQUENCE [LARGE SCALE GENOMIC DNA]</scope>
    <source>
        <strain evidence="16 17">DSM 15695</strain>
    </source>
</reference>
<accession>A0A1H9DBP4</accession>
<dbReference type="SUPFAM" id="SSF141259">
    <property type="entry name" value="CarD-like"/>
    <property type="match status" value="1"/>
</dbReference>
<sequence>MGFTYLQQPFRNIVQAIEQNNKASLPYLVTGIDDSARALLIAQVFKENPRPFLIIESNLQKLQMLQDDLQHILVDYPILTFPVEEALAAEFSQSSLDSVAERVAALNLLVNHQAGIVISTPSGLRKQLSPAKDWQGELLNLQVGQDYEIEALIEQLNLFGYQRQKMVLAPGEFSVRGGIIDYFPLNEDNPIRLDFFDTELDGIRYFDAESQESLDNIEETILMPATDVLLSQDQEASLLDRFKREVDKYLRKVKDKDLKDQLSKAYQHESQLLEHGNGLTYPQAYLSWIYAKPASLVDYLPAEGLLIVDEFAKLADYEARMDQENAFWLEQEIVKGRILPNLELKHSSVELIRNYPRFSLHLALMQRGFGDMRFSGFHHVHYRPMNPFYNQMALLKTEVDHWLHQGVTIQILAKDLSEARHTLQRLEENDIEPVLIQDKGGLNPKVVNITLGDLSKGFELPLDKYVLISSQDLYKKSRQARIRNKNLSNAERIKSYNELKEGDYVVHIAHGIGQYKGLETMVINGIHKDLLVIEYQDQARVMIPVEQIDLLQKYVGSEHKQPKVHKLGGTEWVRTKQKVQASVEDIADELIELYAKRQAEKGYAFSPDTPEQDEFEAAFPYVETEDQLTSSQEIKADMEKVRPMDRLLVGDVGYGKTEVAMRAIFKAVMDGKQVAFLVPTTILAQQHYHSLVERFQPWPFEIGLLSRFVPASQQKETLNKIKDGAISIVIGTHRLLSKDVQFHDLGLLIVDEEQRFGVKHKERLKQLKAQVDVLTLTATPIPRTLHMSMIGIRDLSLIETPPNNRFPVQTYVMEQNEGAIKSAIEREIERGGQVFYLYNRVASIYHRAQELADLVPGARIAVAHGQMSETELELVLLDFIEGQYDVLVTTTIIETGVDIPNANTLFVENADKMGLSTLYQLRGRVGRTHRVAYAYLMYSPLKQLTEVSEKRLNAIKEFTELGSGFKIAMRDLSIRGAGNLLGQQQSGFIDSVGYEMYAQMLQEAVNRRKQADSQPRFKEPVSSIEWNIDIEAYLPATYIEDEQQKIAIYQSIQKINGPEAYRHMQDQLIDRFGEYPDEVANLLDIALIRSYGQRIGLEKIETNRRQLTIYLTKEASSFFKGPMIFQALQDIPLKAQVQVVHDQIKLTLDIYQQAADQWLNYLIKLSQTMDQLINKKEEIDHASR</sequence>
<dbReference type="InterPro" id="IPR004576">
    <property type="entry name" value="Mfd"/>
</dbReference>
<dbReference type="SMART" id="SM00487">
    <property type="entry name" value="DEXDc"/>
    <property type="match status" value="1"/>
</dbReference>
<keyword evidence="2 13" id="KW-0963">Cytoplasm</keyword>
<dbReference type="AlphaFoldDB" id="A0A1H9DBP4"/>
<dbReference type="GO" id="GO:0005737">
    <property type="term" value="C:cytoplasm"/>
    <property type="evidence" value="ECO:0007669"/>
    <property type="project" value="UniProtKB-SubCell"/>
</dbReference>
<dbReference type="InterPro" id="IPR003711">
    <property type="entry name" value="CarD-like/TRCF_RID"/>
</dbReference>
<dbReference type="InterPro" id="IPR014001">
    <property type="entry name" value="Helicase_ATP-bd"/>
</dbReference>
<dbReference type="InterPro" id="IPR036101">
    <property type="entry name" value="CarD-like/TRCF_RID_sf"/>
</dbReference>
<dbReference type="FunFam" id="3.40.50.300:FF:000546">
    <property type="entry name" value="Transcription-repair-coupling factor"/>
    <property type="match status" value="1"/>
</dbReference>
<keyword evidence="3 13" id="KW-0547">Nucleotide-binding</keyword>
<dbReference type="Pfam" id="PF00271">
    <property type="entry name" value="Helicase_C"/>
    <property type="match status" value="1"/>
</dbReference>
<dbReference type="InterPro" id="IPR001650">
    <property type="entry name" value="Helicase_C-like"/>
</dbReference>
<evidence type="ECO:0000256" key="6">
    <source>
        <dbReference type="ARBA" id="ARBA00022806"/>
    </source>
</evidence>
<dbReference type="GO" id="GO:0016787">
    <property type="term" value="F:hydrolase activity"/>
    <property type="evidence" value="ECO:0007669"/>
    <property type="project" value="UniProtKB-KW"/>
</dbReference>
<dbReference type="InterPro" id="IPR005118">
    <property type="entry name" value="TRCF_C"/>
</dbReference>
<keyword evidence="5 13" id="KW-0378">Hydrolase</keyword>
<dbReference type="GO" id="GO:0000716">
    <property type="term" value="P:transcription-coupled nucleotide-excision repair, DNA damage recognition"/>
    <property type="evidence" value="ECO:0007669"/>
    <property type="project" value="UniProtKB-UniRule"/>
</dbReference>
<evidence type="ECO:0000256" key="7">
    <source>
        <dbReference type="ARBA" id="ARBA00022840"/>
    </source>
</evidence>
<evidence type="ECO:0000313" key="16">
    <source>
        <dbReference type="EMBL" id="SEQ10982.1"/>
    </source>
</evidence>
<dbReference type="SMART" id="SM01058">
    <property type="entry name" value="CarD_TRCF"/>
    <property type="match status" value="1"/>
</dbReference>
<dbReference type="Pfam" id="PF03461">
    <property type="entry name" value="TRCF"/>
    <property type="match status" value="1"/>
</dbReference>
<evidence type="ECO:0000256" key="11">
    <source>
        <dbReference type="ARBA" id="ARBA00061399"/>
    </source>
</evidence>
<dbReference type="CDD" id="cd17991">
    <property type="entry name" value="DEXHc_TRCF"/>
    <property type="match status" value="1"/>
</dbReference>
<dbReference type="RefSeq" id="WP_092571599.1">
    <property type="nucleotide sequence ID" value="NZ_FOEN01000005.1"/>
</dbReference>
<dbReference type="InterPro" id="IPR041471">
    <property type="entry name" value="UvrB_inter"/>
</dbReference>
<dbReference type="Gene3D" id="3.90.1150.50">
    <property type="entry name" value="Transcription-repair-coupling factor, D7 domain"/>
    <property type="match status" value="1"/>
</dbReference>
<keyword evidence="9 13" id="KW-0234">DNA repair</keyword>
<dbReference type="Pfam" id="PF02559">
    <property type="entry name" value="CarD_TRCF_RID"/>
    <property type="match status" value="1"/>
</dbReference>
<organism evidence="16 17">
    <name type="scientific">Ignavigranum ruoffiae</name>
    <dbReference type="NCBI Taxonomy" id="89093"/>
    <lineage>
        <taxon>Bacteria</taxon>
        <taxon>Bacillati</taxon>
        <taxon>Bacillota</taxon>
        <taxon>Bacilli</taxon>
        <taxon>Lactobacillales</taxon>
        <taxon>Aerococcaceae</taxon>
        <taxon>Ignavigranum</taxon>
    </lineage>
</organism>
<dbReference type="Pfam" id="PF17757">
    <property type="entry name" value="UvrB_inter"/>
    <property type="match status" value="1"/>
</dbReference>
<gene>
    <name evidence="13" type="primary">mfd</name>
    <name evidence="16" type="ORF">SAMN04488558_10592</name>
</gene>
<evidence type="ECO:0000256" key="12">
    <source>
        <dbReference type="ARBA" id="ARBA00070128"/>
    </source>
</evidence>
<evidence type="ECO:0000256" key="2">
    <source>
        <dbReference type="ARBA" id="ARBA00022490"/>
    </source>
</evidence>
<evidence type="ECO:0000259" key="14">
    <source>
        <dbReference type="PROSITE" id="PS51192"/>
    </source>
</evidence>
<dbReference type="Pfam" id="PF00270">
    <property type="entry name" value="DEAD"/>
    <property type="match status" value="1"/>
</dbReference>
<keyword evidence="17" id="KW-1185">Reference proteome</keyword>
<evidence type="ECO:0000256" key="9">
    <source>
        <dbReference type="ARBA" id="ARBA00023204"/>
    </source>
</evidence>
<dbReference type="PANTHER" id="PTHR47964:SF1">
    <property type="entry name" value="ATP-DEPENDENT DNA HELICASE HOMOLOG RECG, CHLOROPLASTIC"/>
    <property type="match status" value="1"/>
</dbReference>
<dbReference type="InterPro" id="IPR027417">
    <property type="entry name" value="P-loop_NTPase"/>
</dbReference>
<dbReference type="Gene3D" id="2.40.10.170">
    <property type="match status" value="1"/>
</dbReference>
<dbReference type="SMART" id="SM00490">
    <property type="entry name" value="HELICc"/>
    <property type="match status" value="1"/>
</dbReference>
<dbReference type="NCBIfam" id="TIGR00580">
    <property type="entry name" value="mfd"/>
    <property type="match status" value="1"/>
</dbReference>
<evidence type="ECO:0000313" key="17">
    <source>
        <dbReference type="Proteomes" id="UP000198833"/>
    </source>
</evidence>
<dbReference type="SUPFAM" id="SSF52540">
    <property type="entry name" value="P-loop containing nucleoside triphosphate hydrolases"/>
    <property type="match status" value="4"/>
</dbReference>
<dbReference type="EC" id="3.6.4.-" evidence="13"/>
<evidence type="ECO:0000256" key="1">
    <source>
        <dbReference type="ARBA" id="ARBA00004496"/>
    </source>
</evidence>
<dbReference type="InterPro" id="IPR037235">
    <property type="entry name" value="TRCF-like_C_D7"/>
</dbReference>
<comment type="similarity">
    <text evidence="11 13">In the C-terminal section; belongs to the helicase family. RecG subfamily.</text>
</comment>
<keyword evidence="6" id="KW-0347">Helicase</keyword>
<feature type="domain" description="Helicase C-terminal" evidence="15">
    <location>
        <begin position="819"/>
        <end position="973"/>
    </location>
</feature>
<dbReference type="InterPro" id="IPR011545">
    <property type="entry name" value="DEAD/DEAH_box_helicase_dom"/>
</dbReference>
<protein>
    <recommendedName>
        <fullName evidence="12 13">Transcription-repair-coupling factor</fullName>
        <shortName evidence="13">TRCF</shortName>
        <ecNumber evidence="13">3.6.4.-</ecNumber>
    </recommendedName>
</protein>
<comment type="subcellular location">
    <subcellularLocation>
        <location evidence="1 13">Cytoplasm</location>
    </subcellularLocation>
</comment>
<keyword evidence="4 13" id="KW-0227">DNA damage</keyword>
<feature type="domain" description="Helicase ATP-binding" evidence="14">
    <location>
        <begin position="637"/>
        <end position="798"/>
    </location>
</feature>
<dbReference type="GO" id="GO:0003684">
    <property type="term" value="F:damaged DNA binding"/>
    <property type="evidence" value="ECO:0007669"/>
    <property type="project" value="InterPro"/>
</dbReference>
<dbReference type="SMART" id="SM00982">
    <property type="entry name" value="TRCF"/>
    <property type="match status" value="1"/>
</dbReference>
<dbReference type="EMBL" id="FOEN01000005">
    <property type="protein sequence ID" value="SEQ10982.1"/>
    <property type="molecule type" value="Genomic_DNA"/>
</dbReference>
<comment type="function">
    <text evidence="13">Couples transcription and DNA repair by recognizing RNA polymerase (RNAP) stalled at DNA lesions. Mediates ATP-dependent release of RNAP and its truncated transcript from the DNA, and recruitment of nucleotide excision repair machinery to the damaged site.</text>
</comment>
<evidence type="ECO:0000256" key="8">
    <source>
        <dbReference type="ARBA" id="ARBA00023125"/>
    </source>
</evidence>
<evidence type="ECO:0000256" key="3">
    <source>
        <dbReference type="ARBA" id="ARBA00022741"/>
    </source>
</evidence>
<proteinExistence type="inferred from homology"/>
<evidence type="ECO:0000259" key="15">
    <source>
        <dbReference type="PROSITE" id="PS51194"/>
    </source>
</evidence>
<evidence type="ECO:0000256" key="4">
    <source>
        <dbReference type="ARBA" id="ARBA00022763"/>
    </source>
</evidence>
<dbReference type="HAMAP" id="MF_00969">
    <property type="entry name" value="TRCF"/>
    <property type="match status" value="1"/>
</dbReference>
<evidence type="ECO:0000256" key="5">
    <source>
        <dbReference type="ARBA" id="ARBA00022801"/>
    </source>
</evidence>
<dbReference type="Gene3D" id="3.40.50.11180">
    <property type="match status" value="1"/>
</dbReference>
<evidence type="ECO:0000256" key="13">
    <source>
        <dbReference type="HAMAP-Rule" id="MF_00969"/>
    </source>
</evidence>
<dbReference type="Gene3D" id="3.30.2060.10">
    <property type="entry name" value="Penicillin-binding protein 1b domain"/>
    <property type="match status" value="1"/>
</dbReference>
<name>A0A1H9DBP4_9LACT</name>